<dbReference type="InterPro" id="IPR001441">
    <property type="entry name" value="UPP_synth-like"/>
</dbReference>
<dbReference type="CDD" id="cd00475">
    <property type="entry name" value="Cis_IPPS"/>
    <property type="match status" value="1"/>
</dbReference>
<reference evidence="3" key="1">
    <citation type="journal article" date="2014" name="Front. Microbiol.">
        <title>High frequency of phylogenetically diverse reductive dehalogenase-homologous genes in deep subseafloor sedimentary metagenomes.</title>
        <authorList>
            <person name="Kawai M."/>
            <person name="Futagami T."/>
            <person name="Toyoda A."/>
            <person name="Takaki Y."/>
            <person name="Nishi S."/>
            <person name="Hori S."/>
            <person name="Arai W."/>
            <person name="Tsubouchi T."/>
            <person name="Morono Y."/>
            <person name="Uchiyama I."/>
            <person name="Ito T."/>
            <person name="Fujiyama A."/>
            <person name="Inagaki F."/>
            <person name="Takami H."/>
        </authorList>
    </citation>
    <scope>NUCLEOTIDE SEQUENCE</scope>
    <source>
        <strain evidence="3">Expedition CK06-06</strain>
    </source>
</reference>
<accession>X1TG32</accession>
<proteinExistence type="inferred from homology"/>
<keyword evidence="2" id="KW-0808">Transferase</keyword>
<dbReference type="AlphaFoldDB" id="X1TG32"/>
<comment type="caution">
    <text evidence="3">The sequence shown here is derived from an EMBL/GenBank/DDBJ whole genome shotgun (WGS) entry which is preliminary data.</text>
</comment>
<evidence type="ECO:0000313" key="3">
    <source>
        <dbReference type="EMBL" id="GAI86535.1"/>
    </source>
</evidence>
<dbReference type="Pfam" id="PF01255">
    <property type="entry name" value="Prenyltransf"/>
    <property type="match status" value="1"/>
</dbReference>
<dbReference type="NCBIfam" id="TIGR00055">
    <property type="entry name" value="uppS"/>
    <property type="match status" value="1"/>
</dbReference>
<dbReference type="InterPro" id="IPR018520">
    <property type="entry name" value="UPP_synth-like_CS"/>
</dbReference>
<dbReference type="GO" id="GO:0000287">
    <property type="term" value="F:magnesium ion binding"/>
    <property type="evidence" value="ECO:0007669"/>
    <property type="project" value="TreeGrafter"/>
</dbReference>
<organism evidence="3">
    <name type="scientific">marine sediment metagenome</name>
    <dbReference type="NCBI Taxonomy" id="412755"/>
    <lineage>
        <taxon>unclassified sequences</taxon>
        <taxon>metagenomes</taxon>
        <taxon>ecological metagenomes</taxon>
    </lineage>
</organism>
<dbReference type="GO" id="GO:0005829">
    <property type="term" value="C:cytosol"/>
    <property type="evidence" value="ECO:0007669"/>
    <property type="project" value="TreeGrafter"/>
</dbReference>
<dbReference type="GO" id="GO:0016094">
    <property type="term" value="P:polyprenol biosynthetic process"/>
    <property type="evidence" value="ECO:0007669"/>
    <property type="project" value="TreeGrafter"/>
</dbReference>
<comment type="cofactor">
    <cofactor evidence="1">
        <name>Mg(2+)</name>
        <dbReference type="ChEBI" id="CHEBI:18420"/>
    </cofactor>
</comment>
<dbReference type="InterPro" id="IPR036424">
    <property type="entry name" value="UPP_synth-like_sf"/>
</dbReference>
<dbReference type="GO" id="GO:0008834">
    <property type="term" value="F:ditrans,polycis-undecaprenyl-diphosphate synthase [(2E,6E)-farnesyl-diphosphate specific] activity"/>
    <property type="evidence" value="ECO:0007669"/>
    <property type="project" value="TreeGrafter"/>
</dbReference>
<sequence>MSGKIEAASLAKEKRGRFPNHIAIIVDGNGRWAEQRGLPRFEGHLAGLKSVRSTIRCLNQYQIKYVTLYGFSTENWNRPQDEVISLFRLLEEIVDKEALELHKEGIKIRHLGRLEGLPQGLQLAINRAIELTKNNTGMTFSLAFNYGGRGEILDAVRRIIAEGISPQSLDEKLFNNYLYTAGLPDVDLIIRTGGEVRISNFLIWQATYSEYYFTDVLWPDF</sequence>
<dbReference type="GO" id="GO:0030145">
    <property type="term" value="F:manganese ion binding"/>
    <property type="evidence" value="ECO:0007669"/>
    <property type="project" value="TreeGrafter"/>
</dbReference>
<protein>
    <recommendedName>
        <fullName evidence="4">Di-trans,poly-cis-decaprenylcistransferase</fullName>
    </recommendedName>
</protein>
<evidence type="ECO:0000256" key="1">
    <source>
        <dbReference type="ARBA" id="ARBA00001946"/>
    </source>
</evidence>
<dbReference type="PANTHER" id="PTHR10291">
    <property type="entry name" value="DEHYDRODOLICHYL DIPHOSPHATE SYNTHASE FAMILY MEMBER"/>
    <property type="match status" value="1"/>
</dbReference>
<evidence type="ECO:0000256" key="2">
    <source>
        <dbReference type="ARBA" id="ARBA00022679"/>
    </source>
</evidence>
<gene>
    <name evidence="3" type="ORF">S12H4_17692</name>
</gene>
<dbReference type="PROSITE" id="PS01066">
    <property type="entry name" value="UPP_SYNTHASE"/>
    <property type="match status" value="1"/>
</dbReference>
<dbReference type="PANTHER" id="PTHR10291:SF0">
    <property type="entry name" value="DEHYDRODOLICHYL DIPHOSPHATE SYNTHASE 2"/>
    <property type="match status" value="1"/>
</dbReference>
<dbReference type="EMBL" id="BARW01008671">
    <property type="protein sequence ID" value="GAI86535.1"/>
    <property type="molecule type" value="Genomic_DNA"/>
</dbReference>
<name>X1TG32_9ZZZZ</name>
<dbReference type="Gene3D" id="3.40.1180.10">
    <property type="entry name" value="Decaprenyl diphosphate synthase-like"/>
    <property type="match status" value="1"/>
</dbReference>
<dbReference type="SUPFAM" id="SSF64005">
    <property type="entry name" value="Undecaprenyl diphosphate synthase"/>
    <property type="match status" value="1"/>
</dbReference>
<evidence type="ECO:0008006" key="4">
    <source>
        <dbReference type="Google" id="ProtNLM"/>
    </source>
</evidence>
<dbReference type="HAMAP" id="MF_01139">
    <property type="entry name" value="ISPT"/>
    <property type="match status" value="1"/>
</dbReference>
<feature type="non-terminal residue" evidence="3">
    <location>
        <position position="221"/>
    </location>
</feature>